<evidence type="ECO:0000256" key="5">
    <source>
        <dbReference type="ARBA" id="ARBA00023136"/>
    </source>
</evidence>
<dbReference type="Proteomes" id="UP000823989">
    <property type="component" value="Unassembled WGS sequence"/>
</dbReference>
<dbReference type="SUPFAM" id="SSF103473">
    <property type="entry name" value="MFS general substrate transporter"/>
    <property type="match status" value="1"/>
</dbReference>
<dbReference type="PANTHER" id="PTHR23531:SF1">
    <property type="entry name" value="QUINOLENE RESISTANCE PROTEIN NORA"/>
    <property type="match status" value="1"/>
</dbReference>
<dbReference type="GO" id="GO:0022857">
    <property type="term" value="F:transmembrane transporter activity"/>
    <property type="evidence" value="ECO:0007669"/>
    <property type="project" value="InterPro"/>
</dbReference>
<sequence length="403" mass="44220">MTNKEYLTDRIWTKEFIILFLYHFIIMFSMYVSIVTIGNFAIENFNASASTAGLVASIFIVGVLAGRAVSGHQVNRIGARKIMYIGTILFFITYGLYFIEGGLALLIAARLLNGFATGVISTSLNTLATISVPEDRRGEGISYFSLSFVLGSAVGPFLGFLLLEIMSFNTMLILVMIAVLTVALMTPVVKINNISRNYKPETGRFRMIDRKALPMGFSVLFMGLAYASILSFLNLYAIEVDLITAASFFFLVYSAVVMLTRPVTGKILDQKGANIILYPTFIFMAIGFYTLGNSTTGFIMLLAGALIGLGFGNFQSIAQALCVNLADKENVGLATSTYFIMLEVGLGFGPFFLGFLVPSLGYGGLYQFLILSIMAAMVIFYFVYGRHESREKSKSAENMEESI</sequence>
<feature type="transmembrane region" description="Helical" evidence="6">
    <location>
        <begin position="298"/>
        <end position="326"/>
    </location>
</feature>
<dbReference type="InterPro" id="IPR052714">
    <property type="entry name" value="MFS_Exporter"/>
</dbReference>
<dbReference type="AlphaFoldDB" id="A0A9D1QEP8"/>
<accession>A0A9D1QEP8</accession>
<feature type="transmembrane region" description="Helical" evidence="6">
    <location>
        <begin position="48"/>
        <end position="70"/>
    </location>
</feature>
<comment type="subcellular location">
    <subcellularLocation>
        <location evidence="1">Cell membrane</location>
        <topology evidence="1">Multi-pass membrane protein</topology>
    </subcellularLocation>
</comment>
<feature type="transmembrane region" description="Helical" evidence="6">
    <location>
        <begin position="140"/>
        <end position="162"/>
    </location>
</feature>
<feature type="transmembrane region" description="Helical" evidence="6">
    <location>
        <begin position="20"/>
        <end position="42"/>
    </location>
</feature>
<feature type="transmembrane region" description="Helical" evidence="6">
    <location>
        <begin position="105"/>
        <end position="128"/>
    </location>
</feature>
<dbReference type="EMBL" id="DXHR01000004">
    <property type="protein sequence ID" value="HIW11980.1"/>
    <property type="molecule type" value="Genomic_DNA"/>
</dbReference>
<feature type="domain" description="Major facilitator superfamily (MFS) profile" evidence="7">
    <location>
        <begin position="15"/>
        <end position="390"/>
    </location>
</feature>
<keyword evidence="5 6" id="KW-0472">Membrane</keyword>
<dbReference type="InterPro" id="IPR036259">
    <property type="entry name" value="MFS_trans_sf"/>
</dbReference>
<evidence type="ECO:0000313" key="8">
    <source>
        <dbReference type="EMBL" id="HIW11980.1"/>
    </source>
</evidence>
<gene>
    <name evidence="8" type="ORF">H9891_02255</name>
</gene>
<dbReference type="CDD" id="cd17489">
    <property type="entry name" value="MFS_YfcJ_like"/>
    <property type="match status" value="1"/>
</dbReference>
<evidence type="ECO:0000256" key="6">
    <source>
        <dbReference type="SAM" id="Phobius"/>
    </source>
</evidence>
<dbReference type="InterPro" id="IPR011701">
    <property type="entry name" value="MFS"/>
</dbReference>
<feature type="transmembrane region" description="Helical" evidence="6">
    <location>
        <begin position="338"/>
        <end position="358"/>
    </location>
</feature>
<dbReference type="Gene3D" id="1.20.1250.20">
    <property type="entry name" value="MFS general substrate transporter like domains"/>
    <property type="match status" value="2"/>
</dbReference>
<comment type="caution">
    <text evidence="8">The sequence shown here is derived from an EMBL/GenBank/DDBJ whole genome shotgun (WGS) entry which is preliminary data.</text>
</comment>
<evidence type="ECO:0000256" key="3">
    <source>
        <dbReference type="ARBA" id="ARBA00022692"/>
    </source>
</evidence>
<evidence type="ECO:0000256" key="2">
    <source>
        <dbReference type="ARBA" id="ARBA00022448"/>
    </source>
</evidence>
<dbReference type="GO" id="GO:0005886">
    <property type="term" value="C:plasma membrane"/>
    <property type="evidence" value="ECO:0007669"/>
    <property type="project" value="UniProtKB-SubCell"/>
</dbReference>
<dbReference type="PROSITE" id="PS50850">
    <property type="entry name" value="MFS"/>
    <property type="match status" value="1"/>
</dbReference>
<dbReference type="Pfam" id="PF07690">
    <property type="entry name" value="MFS_1"/>
    <property type="match status" value="1"/>
</dbReference>
<feature type="transmembrane region" description="Helical" evidence="6">
    <location>
        <begin position="82"/>
        <end position="99"/>
    </location>
</feature>
<feature type="transmembrane region" description="Helical" evidence="6">
    <location>
        <begin position="212"/>
        <end position="236"/>
    </location>
</feature>
<evidence type="ECO:0000256" key="4">
    <source>
        <dbReference type="ARBA" id="ARBA00022989"/>
    </source>
</evidence>
<feature type="transmembrane region" description="Helical" evidence="6">
    <location>
        <begin position="364"/>
        <end position="384"/>
    </location>
</feature>
<keyword evidence="4 6" id="KW-1133">Transmembrane helix</keyword>
<reference evidence="8" key="1">
    <citation type="journal article" date="2021" name="PeerJ">
        <title>Extensive microbial diversity within the chicken gut microbiome revealed by metagenomics and culture.</title>
        <authorList>
            <person name="Gilroy R."/>
            <person name="Ravi A."/>
            <person name="Getino M."/>
            <person name="Pursley I."/>
            <person name="Horton D.L."/>
            <person name="Alikhan N.F."/>
            <person name="Baker D."/>
            <person name="Gharbi K."/>
            <person name="Hall N."/>
            <person name="Watson M."/>
            <person name="Adriaenssens E.M."/>
            <person name="Foster-Nyarko E."/>
            <person name="Jarju S."/>
            <person name="Secka A."/>
            <person name="Antonio M."/>
            <person name="Oren A."/>
            <person name="Chaudhuri R.R."/>
            <person name="La Ragione R."/>
            <person name="Hildebrand F."/>
            <person name="Pallen M.J."/>
        </authorList>
    </citation>
    <scope>NUCLEOTIDE SEQUENCE</scope>
    <source>
        <strain evidence="8">ChiHjej13B12-752</strain>
    </source>
</reference>
<reference evidence="8" key="2">
    <citation type="submission" date="2021-04" db="EMBL/GenBank/DDBJ databases">
        <authorList>
            <person name="Gilroy R."/>
        </authorList>
    </citation>
    <scope>NUCLEOTIDE SEQUENCE</scope>
    <source>
        <strain evidence="8">ChiHjej13B12-752</strain>
    </source>
</reference>
<name>A0A9D1QEP8_9STAP</name>
<feature type="transmembrane region" description="Helical" evidence="6">
    <location>
        <begin position="272"/>
        <end position="292"/>
    </location>
</feature>
<proteinExistence type="predicted"/>
<evidence type="ECO:0000259" key="7">
    <source>
        <dbReference type="PROSITE" id="PS50850"/>
    </source>
</evidence>
<dbReference type="PANTHER" id="PTHR23531">
    <property type="entry name" value="QUINOLENE RESISTANCE PROTEIN NORA"/>
    <property type="match status" value="1"/>
</dbReference>
<feature type="transmembrane region" description="Helical" evidence="6">
    <location>
        <begin position="168"/>
        <end position="191"/>
    </location>
</feature>
<organism evidence="8 9">
    <name type="scientific">Candidatus Salinicoccus stercoripullorum</name>
    <dbReference type="NCBI Taxonomy" id="2838756"/>
    <lineage>
        <taxon>Bacteria</taxon>
        <taxon>Bacillati</taxon>
        <taxon>Bacillota</taxon>
        <taxon>Bacilli</taxon>
        <taxon>Bacillales</taxon>
        <taxon>Staphylococcaceae</taxon>
        <taxon>Salinicoccus</taxon>
    </lineage>
</organism>
<feature type="transmembrane region" description="Helical" evidence="6">
    <location>
        <begin position="242"/>
        <end position="260"/>
    </location>
</feature>
<keyword evidence="2" id="KW-0813">Transport</keyword>
<dbReference type="InterPro" id="IPR020846">
    <property type="entry name" value="MFS_dom"/>
</dbReference>
<keyword evidence="3 6" id="KW-0812">Transmembrane</keyword>
<protein>
    <submittedName>
        <fullName evidence="8">MFS transporter</fullName>
    </submittedName>
</protein>
<evidence type="ECO:0000313" key="9">
    <source>
        <dbReference type="Proteomes" id="UP000823989"/>
    </source>
</evidence>
<evidence type="ECO:0000256" key="1">
    <source>
        <dbReference type="ARBA" id="ARBA00004651"/>
    </source>
</evidence>